<reference evidence="1" key="1">
    <citation type="journal article" date="2020" name="Nature">
        <title>Giant virus diversity and host interactions through global metagenomics.</title>
        <authorList>
            <person name="Schulz F."/>
            <person name="Roux S."/>
            <person name="Paez-Espino D."/>
            <person name="Jungbluth S."/>
            <person name="Walsh D.A."/>
            <person name="Denef V.J."/>
            <person name="McMahon K.D."/>
            <person name="Konstantinidis K.T."/>
            <person name="Eloe-Fadrosh E.A."/>
            <person name="Kyrpides N.C."/>
            <person name="Woyke T."/>
        </authorList>
    </citation>
    <scope>NUCLEOTIDE SEQUENCE</scope>
    <source>
        <strain evidence="1">GVMAG-M-3300023174-137</strain>
    </source>
</reference>
<dbReference type="AlphaFoldDB" id="A0A6C0DBF9"/>
<organism evidence="1">
    <name type="scientific">viral metagenome</name>
    <dbReference type="NCBI Taxonomy" id="1070528"/>
    <lineage>
        <taxon>unclassified sequences</taxon>
        <taxon>metagenomes</taxon>
        <taxon>organismal metagenomes</taxon>
    </lineage>
</organism>
<name>A0A6C0DBF9_9ZZZZ</name>
<evidence type="ECO:0000313" key="1">
    <source>
        <dbReference type="EMBL" id="QHT14336.1"/>
    </source>
</evidence>
<accession>A0A6C0DBF9</accession>
<proteinExistence type="predicted"/>
<dbReference type="EMBL" id="MN739581">
    <property type="protein sequence ID" value="QHT14336.1"/>
    <property type="molecule type" value="Genomic_DNA"/>
</dbReference>
<dbReference type="Gene3D" id="3.30.2010.10">
    <property type="entry name" value="Metalloproteases ('zincins'), catalytic domain"/>
    <property type="match status" value="1"/>
</dbReference>
<protein>
    <submittedName>
        <fullName evidence="1">Uncharacterized protein</fullName>
    </submittedName>
</protein>
<sequence>MDSIGSSLQYALQRVKNVFHMGNYPTTIVKSNIDGQSYNVRDLPDKQEAADMMAKIRLKMKKLKMHLEATFPDKPQVKLLSKNFDAEAHRLGEATPDDEFTSFSVNKGESVHFCLRQREDGNEGLVDENIITFVAIHEMGHIITKTIGHGPDFWNNFGWLLQESERIGIYTPQNFSAHPVSYCGMKITDQPKYDAKKDGSNLEVGSIE</sequence>